<dbReference type="AlphaFoldDB" id="A0AAE2BKX1"/>
<dbReference type="CDD" id="cd03784">
    <property type="entry name" value="GT1_Gtf-like"/>
    <property type="match status" value="1"/>
</dbReference>
<comment type="caution">
    <text evidence="5">The sequence shown here is derived from an EMBL/GenBank/DDBJ whole genome shotgun (WGS) entry which is preliminary data.</text>
</comment>
<dbReference type="InterPro" id="IPR058980">
    <property type="entry name" value="Glyco_transf_N"/>
</dbReference>
<sequence>MASSPDTSKKPHAVLVPFPSQGHLNPFLKLAKLLHHTGFHITYVNTEFNHTRLLNSKGSIVLEDLPDFCFETIPDGLPPSDSDATQSVSALCESTRKHSLVPFRELLAKLNNSSVVPPVTCVIADGVMAFTLEAALEINVPYVMFWTFGACGFLSLKLCADLTDRGITPFKELSALVSCFEIMIIFDKICVFDHVFRKSVSDSSYLTDGSLEAVVDWVPGLENFRFKHVASSIQTTNPNDFMLLFVKGEIEAISKASAIVLYTFDALERDLLDSLSPLFPPIYAIGPLQPLVDQISAKTAVSCMDFSLWKADDECMEWLNSKEQNSVIYVNFGSIAVLTPSQIQELALGLAESKKNFLWILRPDLIKGNSGILPPDFTAETKDRGLILSWCRQEKVLNHPSVGGFLTHCGWNSVVEGITAGVPFLCLPQATDQPANSRSICSEWGIGLEISKNFKKEEVGVAVRELLDGENGREMKKRAMEWKKQAAEATASPYGSSFVNLERLVKEALLK</sequence>
<dbReference type="PANTHER" id="PTHR11926:SF1462">
    <property type="entry name" value="GLYCOSYLTRANSFERASE"/>
    <property type="match status" value="1"/>
</dbReference>
<dbReference type="GO" id="GO:0080044">
    <property type="term" value="F:quercetin 7-O-glucosyltransferase activity"/>
    <property type="evidence" value="ECO:0007669"/>
    <property type="project" value="TreeGrafter"/>
</dbReference>
<name>A0AAE2BKX1_9LAMI</name>
<feature type="domain" description="Glycosyltransferase N-terminal" evidence="4">
    <location>
        <begin position="14"/>
        <end position="138"/>
    </location>
</feature>
<evidence type="ECO:0000256" key="1">
    <source>
        <dbReference type="ARBA" id="ARBA00009995"/>
    </source>
</evidence>
<dbReference type="FunFam" id="3.40.50.2000:FF:000078">
    <property type="entry name" value="Glycosyltransferase"/>
    <property type="match status" value="1"/>
</dbReference>
<evidence type="ECO:0000256" key="2">
    <source>
        <dbReference type="ARBA" id="ARBA00022676"/>
    </source>
</evidence>
<reference evidence="5" key="2">
    <citation type="journal article" date="2024" name="Plant">
        <title>Genomic evolution and insights into agronomic trait innovations of Sesamum species.</title>
        <authorList>
            <person name="Miao H."/>
            <person name="Wang L."/>
            <person name="Qu L."/>
            <person name="Liu H."/>
            <person name="Sun Y."/>
            <person name="Le M."/>
            <person name="Wang Q."/>
            <person name="Wei S."/>
            <person name="Zheng Y."/>
            <person name="Lin W."/>
            <person name="Duan Y."/>
            <person name="Cao H."/>
            <person name="Xiong S."/>
            <person name="Wang X."/>
            <person name="Wei L."/>
            <person name="Li C."/>
            <person name="Ma Q."/>
            <person name="Ju M."/>
            <person name="Zhao R."/>
            <person name="Li G."/>
            <person name="Mu C."/>
            <person name="Tian Q."/>
            <person name="Mei H."/>
            <person name="Zhang T."/>
            <person name="Gao T."/>
            <person name="Zhang H."/>
        </authorList>
    </citation>
    <scope>NUCLEOTIDE SEQUENCE</scope>
    <source>
        <strain evidence="5">K16</strain>
    </source>
</reference>
<organism evidence="5 6">
    <name type="scientific">Sesamum angolense</name>
    <dbReference type="NCBI Taxonomy" id="2727404"/>
    <lineage>
        <taxon>Eukaryota</taxon>
        <taxon>Viridiplantae</taxon>
        <taxon>Streptophyta</taxon>
        <taxon>Embryophyta</taxon>
        <taxon>Tracheophyta</taxon>
        <taxon>Spermatophyta</taxon>
        <taxon>Magnoliopsida</taxon>
        <taxon>eudicotyledons</taxon>
        <taxon>Gunneridae</taxon>
        <taxon>Pentapetalae</taxon>
        <taxon>asterids</taxon>
        <taxon>lamiids</taxon>
        <taxon>Lamiales</taxon>
        <taxon>Pedaliaceae</taxon>
        <taxon>Sesamum</taxon>
    </lineage>
</organism>
<dbReference type="InterPro" id="IPR002213">
    <property type="entry name" value="UDP_glucos_trans"/>
</dbReference>
<dbReference type="PANTHER" id="PTHR11926">
    <property type="entry name" value="GLUCOSYL/GLUCURONOSYL TRANSFERASES"/>
    <property type="match status" value="1"/>
</dbReference>
<dbReference type="SUPFAM" id="SSF53756">
    <property type="entry name" value="UDP-Glycosyltransferase/glycogen phosphorylase"/>
    <property type="match status" value="1"/>
</dbReference>
<evidence type="ECO:0000313" key="5">
    <source>
        <dbReference type="EMBL" id="KAK4389166.1"/>
    </source>
</evidence>
<proteinExistence type="inferred from homology"/>
<keyword evidence="3" id="KW-0808">Transferase</keyword>
<keyword evidence="6" id="KW-1185">Reference proteome</keyword>
<dbReference type="EMBL" id="JACGWL010000013">
    <property type="protein sequence ID" value="KAK4389166.1"/>
    <property type="molecule type" value="Genomic_DNA"/>
</dbReference>
<accession>A0AAE2BKX1</accession>
<gene>
    <name evidence="5" type="ORF">Sango_2253600</name>
</gene>
<dbReference type="Proteomes" id="UP001289374">
    <property type="component" value="Unassembled WGS sequence"/>
</dbReference>
<dbReference type="Pfam" id="PF00201">
    <property type="entry name" value="UDPGT"/>
    <property type="match status" value="1"/>
</dbReference>
<reference evidence="5" key="1">
    <citation type="submission" date="2020-06" db="EMBL/GenBank/DDBJ databases">
        <authorList>
            <person name="Li T."/>
            <person name="Hu X."/>
            <person name="Zhang T."/>
            <person name="Song X."/>
            <person name="Zhang H."/>
            <person name="Dai N."/>
            <person name="Sheng W."/>
            <person name="Hou X."/>
            <person name="Wei L."/>
        </authorList>
    </citation>
    <scope>NUCLEOTIDE SEQUENCE</scope>
    <source>
        <strain evidence="5">K16</strain>
        <tissue evidence="5">Leaf</tissue>
    </source>
</reference>
<evidence type="ECO:0000256" key="3">
    <source>
        <dbReference type="ARBA" id="ARBA00022679"/>
    </source>
</evidence>
<dbReference type="Pfam" id="PF26168">
    <property type="entry name" value="Glyco_transf_N"/>
    <property type="match status" value="1"/>
</dbReference>
<comment type="similarity">
    <text evidence="1">Belongs to the UDP-glycosyltransferase family.</text>
</comment>
<evidence type="ECO:0000259" key="4">
    <source>
        <dbReference type="Pfam" id="PF26168"/>
    </source>
</evidence>
<dbReference type="Gene3D" id="3.40.50.2000">
    <property type="entry name" value="Glycogen Phosphorylase B"/>
    <property type="match status" value="2"/>
</dbReference>
<protein>
    <submittedName>
        <fullName evidence="5">7-deoxyloganetin glucosyltransferase</fullName>
    </submittedName>
</protein>
<dbReference type="GO" id="GO:0080043">
    <property type="term" value="F:quercetin 3-O-glucosyltransferase activity"/>
    <property type="evidence" value="ECO:0007669"/>
    <property type="project" value="TreeGrafter"/>
</dbReference>
<evidence type="ECO:0000313" key="6">
    <source>
        <dbReference type="Proteomes" id="UP001289374"/>
    </source>
</evidence>
<keyword evidence="2" id="KW-0328">Glycosyltransferase</keyword>